<evidence type="ECO:0000256" key="1">
    <source>
        <dbReference type="SAM" id="Phobius"/>
    </source>
</evidence>
<proteinExistence type="predicted"/>
<keyword evidence="1" id="KW-0472">Membrane</keyword>
<feature type="transmembrane region" description="Helical" evidence="1">
    <location>
        <begin position="40"/>
        <end position="60"/>
    </location>
</feature>
<keyword evidence="1" id="KW-0812">Transmembrane</keyword>
<gene>
    <name evidence="2" type="ORF">GA0070611_5620</name>
</gene>
<feature type="transmembrane region" description="Helical" evidence="1">
    <location>
        <begin position="6"/>
        <end position="28"/>
    </location>
</feature>
<keyword evidence="3" id="KW-1185">Reference proteome</keyword>
<sequence>MDGLNIYLGLGIVLILAACLGEVEALGVRIPPLRSKPVRVVLGVLGVVAVVAAFVAPLPGTAAAERKERTAAYQRQVLAACADVSSTRKLGDDALRLDERGRILRDPTVALFERQIAQEDAALAQLFARETPADLRAERDAARAEWAAALTVMRASVARIRALPPAFTQQQMDAVAAGVDAEAAQHWSRFRSAMSALAGETCALPA</sequence>
<accession>A0A1A9A8H6</accession>
<organism evidence="2 3">
    <name type="scientific">Micromonospora auratinigra</name>
    <dbReference type="NCBI Taxonomy" id="261654"/>
    <lineage>
        <taxon>Bacteria</taxon>
        <taxon>Bacillati</taxon>
        <taxon>Actinomycetota</taxon>
        <taxon>Actinomycetes</taxon>
        <taxon>Micromonosporales</taxon>
        <taxon>Micromonosporaceae</taxon>
        <taxon>Micromonospora</taxon>
    </lineage>
</organism>
<reference evidence="3" key="1">
    <citation type="submission" date="2016-06" db="EMBL/GenBank/DDBJ databases">
        <authorList>
            <person name="Varghese N."/>
            <person name="Submissions Spin"/>
        </authorList>
    </citation>
    <scope>NUCLEOTIDE SEQUENCE [LARGE SCALE GENOMIC DNA]</scope>
    <source>
        <strain evidence="3">DSM 44815</strain>
    </source>
</reference>
<dbReference type="PATRIC" id="fig|261654.4.peg.5693"/>
<evidence type="ECO:0000313" key="3">
    <source>
        <dbReference type="Proteomes" id="UP000199385"/>
    </source>
</evidence>
<dbReference type="RefSeq" id="WP_091670908.1">
    <property type="nucleotide sequence ID" value="NZ_LT594323.1"/>
</dbReference>
<keyword evidence="1" id="KW-1133">Transmembrane helix</keyword>
<protein>
    <submittedName>
        <fullName evidence="2">Uncharacterized protein</fullName>
    </submittedName>
</protein>
<dbReference type="STRING" id="261654.GA0070611_5620"/>
<name>A0A1A9A8H6_9ACTN</name>
<dbReference type="EMBL" id="LT594323">
    <property type="protein sequence ID" value="SBT52406.1"/>
    <property type="molecule type" value="Genomic_DNA"/>
</dbReference>
<dbReference type="Proteomes" id="UP000199385">
    <property type="component" value="Chromosome I"/>
</dbReference>
<evidence type="ECO:0000313" key="2">
    <source>
        <dbReference type="EMBL" id="SBT52406.1"/>
    </source>
</evidence>
<dbReference type="AlphaFoldDB" id="A0A1A9A8H6"/>